<keyword evidence="4" id="KW-0132">Cell division</keyword>
<dbReference type="AlphaFoldDB" id="A0A7J6VWI5"/>
<evidence type="ECO:0000256" key="1">
    <source>
        <dbReference type="ARBA" id="ARBA00004123"/>
    </source>
</evidence>
<evidence type="ECO:0000256" key="4">
    <source>
        <dbReference type="ARBA" id="ARBA00022618"/>
    </source>
</evidence>
<dbReference type="GO" id="GO:0005634">
    <property type="term" value="C:nucleus"/>
    <property type="evidence" value="ECO:0007669"/>
    <property type="project" value="UniProtKB-SubCell"/>
</dbReference>
<keyword evidence="3" id="KW-0158">Chromosome</keyword>
<evidence type="ECO:0000256" key="6">
    <source>
        <dbReference type="ARBA" id="ARBA00022838"/>
    </source>
</evidence>
<evidence type="ECO:0000313" key="11">
    <source>
        <dbReference type="Proteomes" id="UP000554482"/>
    </source>
</evidence>
<keyword evidence="9" id="KW-0137">Centromere</keyword>
<keyword evidence="8" id="KW-0131">Cell cycle</keyword>
<dbReference type="Proteomes" id="UP000554482">
    <property type="component" value="Unassembled WGS sequence"/>
</dbReference>
<keyword evidence="6" id="KW-0995">Kinetochore</keyword>
<organism evidence="10 11">
    <name type="scientific">Thalictrum thalictroides</name>
    <name type="common">Rue-anemone</name>
    <name type="synonym">Anemone thalictroides</name>
    <dbReference type="NCBI Taxonomy" id="46969"/>
    <lineage>
        <taxon>Eukaryota</taxon>
        <taxon>Viridiplantae</taxon>
        <taxon>Streptophyta</taxon>
        <taxon>Embryophyta</taxon>
        <taxon>Tracheophyta</taxon>
        <taxon>Spermatophyta</taxon>
        <taxon>Magnoliopsida</taxon>
        <taxon>Ranunculales</taxon>
        <taxon>Ranunculaceae</taxon>
        <taxon>Thalictroideae</taxon>
        <taxon>Thalictrum</taxon>
    </lineage>
</organism>
<keyword evidence="5" id="KW-0498">Mitosis</keyword>
<dbReference type="OrthoDB" id="506494at2759"/>
<comment type="caution">
    <text evidence="10">The sequence shown here is derived from an EMBL/GenBank/DDBJ whole genome shotgun (WGS) entry which is preliminary data.</text>
</comment>
<dbReference type="EMBL" id="JABWDY010025440">
    <property type="protein sequence ID" value="KAF5189464.1"/>
    <property type="molecule type" value="Genomic_DNA"/>
</dbReference>
<protein>
    <submittedName>
        <fullName evidence="10">Embryo defective</fullName>
    </submittedName>
</protein>
<evidence type="ECO:0000256" key="7">
    <source>
        <dbReference type="ARBA" id="ARBA00023242"/>
    </source>
</evidence>
<dbReference type="InterPro" id="IPR007128">
    <property type="entry name" value="PMF1/Nnf1"/>
</dbReference>
<comment type="subcellular location">
    <subcellularLocation>
        <location evidence="2">Chromosome</location>
        <location evidence="2">Centromere</location>
        <location evidence="2">Kinetochore</location>
    </subcellularLocation>
    <subcellularLocation>
        <location evidence="1">Nucleus</location>
    </subcellularLocation>
</comment>
<evidence type="ECO:0000256" key="9">
    <source>
        <dbReference type="ARBA" id="ARBA00023328"/>
    </source>
</evidence>
<gene>
    <name evidence="10" type="ORF">FRX31_020942</name>
</gene>
<sequence length="416" mass="46442">MEEQLGNSASPCSVGSKHLNLNKSFKMGIRSMLTTCSKQDFLKPFSSINKSKQDALYRLFIRVITSLHQNIEEHFESICLEAQVGATLDTVEKLVEEQTLDILFNDETNLANVKQEVSRAKKDEIAFLTNMLEVEVEKNNRMKAHIDSLKKGSVDSLGTADAVEKLRSWNPNYGKPDEQILSGLNGQQPFVGSSLPNVNQCADFNKTSERVFRKQCSSHKSLKSSSFSVPSDALDWSSEPDRDVALIRESDDYLTTWSINGVFKTQVPQTSNGSVRVSDEGLPIKQITIDHTFEDKPAGGNSTPAEKMSSILISNELIDQPKKSRPHKAPQRSIRLVNCTGDNLQKLTIPVCKRYQADIPKWNKALGYDYNLESSTWLSEKIWPIETGNINTNIEMIGKGRPESSCSCNTPGSIEY</sequence>
<evidence type="ECO:0000313" key="10">
    <source>
        <dbReference type="EMBL" id="KAF5189464.1"/>
    </source>
</evidence>
<evidence type="ECO:0000256" key="3">
    <source>
        <dbReference type="ARBA" id="ARBA00022454"/>
    </source>
</evidence>
<keyword evidence="7" id="KW-0539">Nucleus</keyword>
<evidence type="ECO:0000256" key="8">
    <source>
        <dbReference type="ARBA" id="ARBA00023306"/>
    </source>
</evidence>
<proteinExistence type="predicted"/>
<dbReference type="PANTHER" id="PTHR15459:SF3">
    <property type="entry name" value="POLYAMINE-MODULATED FACTOR 1"/>
    <property type="match status" value="1"/>
</dbReference>
<keyword evidence="11" id="KW-1185">Reference proteome</keyword>
<accession>A0A7J6VWI5</accession>
<dbReference type="GO" id="GO:0000444">
    <property type="term" value="C:MIS12/MIND type complex"/>
    <property type="evidence" value="ECO:0007669"/>
    <property type="project" value="InterPro"/>
</dbReference>
<evidence type="ECO:0000256" key="5">
    <source>
        <dbReference type="ARBA" id="ARBA00022776"/>
    </source>
</evidence>
<dbReference type="PANTHER" id="PTHR15459">
    <property type="entry name" value="POLYAMINE-MODULATED FACTOR 1"/>
    <property type="match status" value="1"/>
</dbReference>
<dbReference type="GO" id="GO:0051301">
    <property type="term" value="P:cell division"/>
    <property type="evidence" value="ECO:0007669"/>
    <property type="project" value="UniProtKB-KW"/>
</dbReference>
<reference evidence="10 11" key="1">
    <citation type="submission" date="2020-06" db="EMBL/GenBank/DDBJ databases">
        <title>Transcriptomic and genomic resources for Thalictrum thalictroides and T. hernandezii: Facilitating candidate gene discovery in an emerging model plant lineage.</title>
        <authorList>
            <person name="Arias T."/>
            <person name="Riano-Pachon D.M."/>
            <person name="Di Stilio V.S."/>
        </authorList>
    </citation>
    <scope>NUCLEOTIDE SEQUENCE [LARGE SCALE GENOMIC DNA]</scope>
    <source>
        <strain evidence="11">cv. WT478/WT964</strain>
        <tissue evidence="10">Leaves</tissue>
    </source>
</reference>
<name>A0A7J6VWI5_THATH</name>
<dbReference type="GO" id="GO:0007059">
    <property type="term" value="P:chromosome segregation"/>
    <property type="evidence" value="ECO:0007669"/>
    <property type="project" value="TreeGrafter"/>
</dbReference>
<evidence type="ECO:0000256" key="2">
    <source>
        <dbReference type="ARBA" id="ARBA00004629"/>
    </source>
</evidence>